<accession>A0ABN2LMP3</accession>
<dbReference type="InterPro" id="IPR019151">
    <property type="entry name" value="Proteasome_assmbl_chaperone_2"/>
</dbReference>
<protein>
    <submittedName>
        <fullName evidence="2">PAC2 family protein</fullName>
    </submittedName>
</protein>
<gene>
    <name evidence="2" type="ORF">GCM10009768_21350</name>
</gene>
<dbReference type="EMBL" id="BAAAOB010000002">
    <property type="protein sequence ID" value="GAA1792094.1"/>
    <property type="molecule type" value="Genomic_DNA"/>
</dbReference>
<dbReference type="PIRSF" id="PIRSF028754">
    <property type="entry name" value="UCP028754"/>
    <property type="match status" value="1"/>
</dbReference>
<organism evidence="2 3">
    <name type="scientific">Leucobacter iarius</name>
    <dbReference type="NCBI Taxonomy" id="333963"/>
    <lineage>
        <taxon>Bacteria</taxon>
        <taxon>Bacillati</taxon>
        <taxon>Actinomycetota</taxon>
        <taxon>Actinomycetes</taxon>
        <taxon>Micrococcales</taxon>
        <taxon>Microbacteriaceae</taxon>
        <taxon>Leucobacter</taxon>
    </lineage>
</organism>
<evidence type="ECO:0000256" key="1">
    <source>
        <dbReference type="SAM" id="MobiDB-lite"/>
    </source>
</evidence>
<feature type="compositionally biased region" description="Gly residues" evidence="1">
    <location>
        <begin position="302"/>
        <end position="318"/>
    </location>
</feature>
<dbReference type="SUPFAM" id="SSF159659">
    <property type="entry name" value="Cgl1923-like"/>
    <property type="match status" value="1"/>
</dbReference>
<dbReference type="Pfam" id="PF09754">
    <property type="entry name" value="PAC2"/>
    <property type="match status" value="1"/>
</dbReference>
<proteinExistence type="predicted"/>
<dbReference type="RefSeq" id="WP_046455087.1">
    <property type="nucleotide sequence ID" value="NZ_BAAAOB010000002.1"/>
</dbReference>
<dbReference type="InterPro" id="IPR008492">
    <property type="entry name" value="Rv2714-like"/>
</dbReference>
<name>A0ABN2LMP3_9MICO</name>
<dbReference type="InterPro" id="IPR038389">
    <property type="entry name" value="PSMG2_sf"/>
</dbReference>
<evidence type="ECO:0000313" key="3">
    <source>
        <dbReference type="Proteomes" id="UP001500851"/>
    </source>
</evidence>
<feature type="compositionally biased region" description="Basic and acidic residues" evidence="1">
    <location>
        <begin position="290"/>
        <end position="300"/>
    </location>
</feature>
<sequence>MTDSIFSAEYAERRATVPKGLPLLVALRGISDAGGVVAQLEEYLWERTEPQEIVRFDADLLLDYRARRPVITFVEDHLVDYAPEELSLALAHDELGAPFLLLSGYEPDFRWEQFIDAVLMLVHEFEVSTTVWTHAIPMPVPHTRPIRATVSGSRDDLIEARSVWKPTTKLAASAGHVLEYRLHSLGEDVVGFAFLVPHYLANTENPDVLLAALDGIMAASGLILPTDEVREAARAFNIQVDTQIAENEESTEMVRNLEVRYDEYMEDQTTRSPLVSEDGSLPTADQLASELERFLREQRDPGTGGAPGGGAPGGPGLV</sequence>
<comment type="caution">
    <text evidence="2">The sequence shown here is derived from an EMBL/GenBank/DDBJ whole genome shotgun (WGS) entry which is preliminary data.</text>
</comment>
<feature type="region of interest" description="Disordered" evidence="1">
    <location>
        <begin position="269"/>
        <end position="318"/>
    </location>
</feature>
<evidence type="ECO:0000313" key="2">
    <source>
        <dbReference type="EMBL" id="GAA1792094.1"/>
    </source>
</evidence>
<dbReference type="Gene3D" id="3.40.50.10900">
    <property type="entry name" value="PAC-like subunit"/>
    <property type="match status" value="1"/>
</dbReference>
<reference evidence="2 3" key="1">
    <citation type="journal article" date="2019" name="Int. J. Syst. Evol. Microbiol.">
        <title>The Global Catalogue of Microorganisms (GCM) 10K type strain sequencing project: providing services to taxonomists for standard genome sequencing and annotation.</title>
        <authorList>
            <consortium name="The Broad Institute Genomics Platform"/>
            <consortium name="The Broad Institute Genome Sequencing Center for Infectious Disease"/>
            <person name="Wu L."/>
            <person name="Ma J."/>
        </authorList>
    </citation>
    <scope>NUCLEOTIDE SEQUENCE [LARGE SCALE GENOMIC DNA]</scope>
    <source>
        <strain evidence="2 3">JCM 14736</strain>
    </source>
</reference>
<keyword evidence="3" id="KW-1185">Reference proteome</keyword>
<dbReference type="Gene3D" id="1.10.287.100">
    <property type="match status" value="1"/>
</dbReference>
<dbReference type="Proteomes" id="UP001500851">
    <property type="component" value="Unassembled WGS sequence"/>
</dbReference>